<dbReference type="EMBL" id="MU838999">
    <property type="protein sequence ID" value="KAK1771058.1"/>
    <property type="molecule type" value="Genomic_DNA"/>
</dbReference>
<sequence length="230" mass="24322">MARTGFFHHVGTFLLFAATVLLIITCISAPVIKDIAILKVDLGDKQSSDHSTVTFGTFGYCVNEPGGGRDGCSRKKLGYSPADVMASADGTNYSDHAKSTTKALTKALVLHPIACGMNFIAFLLALGAGVVGSLLASLVALSAFIVTVVVMIIDFVLFSIIKSKVNSSDASANAHFSTAAWTTLASAICALLGTIVVFFTCCSSRLHSRHHSAKSSTGAYDAPPRRRRWF</sequence>
<dbReference type="GeneID" id="85306014"/>
<dbReference type="GO" id="GO:0005886">
    <property type="term" value="C:plasma membrane"/>
    <property type="evidence" value="ECO:0007669"/>
    <property type="project" value="InterPro"/>
</dbReference>
<dbReference type="InterPro" id="IPR051380">
    <property type="entry name" value="pH-response_reg_palI/RIM9"/>
</dbReference>
<accession>A0AAJ0FQ93</accession>
<keyword evidence="1" id="KW-0812">Transmembrane</keyword>
<feature type="transmembrane region" description="Helical" evidence="1">
    <location>
        <begin position="179"/>
        <end position="199"/>
    </location>
</feature>
<reference evidence="2" key="1">
    <citation type="submission" date="2023-06" db="EMBL/GenBank/DDBJ databases">
        <title>Genome-scale phylogeny and comparative genomics of the fungal order Sordariales.</title>
        <authorList>
            <consortium name="Lawrence Berkeley National Laboratory"/>
            <person name="Hensen N."/>
            <person name="Bonometti L."/>
            <person name="Westerberg I."/>
            <person name="Brannstrom I.O."/>
            <person name="Guillou S."/>
            <person name="Cros-Aarteil S."/>
            <person name="Calhoun S."/>
            <person name="Haridas S."/>
            <person name="Kuo A."/>
            <person name="Mondo S."/>
            <person name="Pangilinan J."/>
            <person name="Riley R."/>
            <person name="Labutti K."/>
            <person name="Andreopoulos B."/>
            <person name="Lipzen A."/>
            <person name="Chen C."/>
            <person name="Yanf M."/>
            <person name="Daum C."/>
            <person name="Ng V."/>
            <person name="Clum A."/>
            <person name="Steindorff A."/>
            <person name="Ohm R."/>
            <person name="Martin F."/>
            <person name="Silar P."/>
            <person name="Natvig D."/>
            <person name="Lalanne C."/>
            <person name="Gautier V."/>
            <person name="Ament-Velasquez S.L."/>
            <person name="Kruys A."/>
            <person name="Hutchinson M.I."/>
            <person name="Powell A.J."/>
            <person name="Barry K."/>
            <person name="Miller A.N."/>
            <person name="Grigoriev I.V."/>
            <person name="Debuchy R."/>
            <person name="Gladieux P."/>
            <person name="Thoren M.H."/>
            <person name="Johannesson H."/>
        </authorList>
    </citation>
    <scope>NUCLEOTIDE SEQUENCE</scope>
    <source>
        <strain evidence="2">8032-3</strain>
    </source>
</reference>
<gene>
    <name evidence="2" type="ORF">QBC33DRAFT_228962</name>
</gene>
<dbReference type="Pfam" id="PF06687">
    <property type="entry name" value="SUR7"/>
    <property type="match status" value="1"/>
</dbReference>
<organism evidence="2 3">
    <name type="scientific">Phialemonium atrogriseum</name>
    <dbReference type="NCBI Taxonomy" id="1093897"/>
    <lineage>
        <taxon>Eukaryota</taxon>
        <taxon>Fungi</taxon>
        <taxon>Dikarya</taxon>
        <taxon>Ascomycota</taxon>
        <taxon>Pezizomycotina</taxon>
        <taxon>Sordariomycetes</taxon>
        <taxon>Sordariomycetidae</taxon>
        <taxon>Cephalothecales</taxon>
        <taxon>Cephalothecaceae</taxon>
        <taxon>Phialemonium</taxon>
    </lineage>
</organism>
<dbReference type="Proteomes" id="UP001244011">
    <property type="component" value="Unassembled WGS sequence"/>
</dbReference>
<evidence type="ECO:0000313" key="2">
    <source>
        <dbReference type="EMBL" id="KAK1771058.1"/>
    </source>
</evidence>
<dbReference type="InterPro" id="IPR009571">
    <property type="entry name" value="SUR7/Rim9-like_fungi"/>
</dbReference>
<feature type="transmembrane region" description="Helical" evidence="1">
    <location>
        <begin position="134"/>
        <end position="158"/>
    </location>
</feature>
<dbReference type="PANTHER" id="PTHR28013">
    <property type="entry name" value="PROTEIN DCV1-RELATED"/>
    <property type="match status" value="1"/>
</dbReference>
<name>A0AAJ0FQ93_9PEZI</name>
<evidence type="ECO:0000313" key="3">
    <source>
        <dbReference type="Proteomes" id="UP001244011"/>
    </source>
</evidence>
<comment type="caution">
    <text evidence="2">The sequence shown here is derived from an EMBL/GenBank/DDBJ whole genome shotgun (WGS) entry which is preliminary data.</text>
</comment>
<keyword evidence="3" id="KW-1185">Reference proteome</keyword>
<feature type="transmembrane region" description="Helical" evidence="1">
    <location>
        <begin position="6"/>
        <end position="32"/>
    </location>
</feature>
<feature type="transmembrane region" description="Helical" evidence="1">
    <location>
        <begin position="108"/>
        <end position="128"/>
    </location>
</feature>
<dbReference type="RefSeq" id="XP_060287271.1">
    <property type="nucleotide sequence ID" value="XM_060422827.1"/>
</dbReference>
<evidence type="ECO:0000256" key="1">
    <source>
        <dbReference type="SAM" id="Phobius"/>
    </source>
</evidence>
<dbReference type="PANTHER" id="PTHR28013:SF7">
    <property type="entry name" value="PALI-DOMAIN-CONTAINING PROTEIN"/>
    <property type="match status" value="1"/>
</dbReference>
<keyword evidence="1" id="KW-1133">Transmembrane helix</keyword>
<dbReference type="GO" id="GO:0035838">
    <property type="term" value="C:growing cell tip"/>
    <property type="evidence" value="ECO:0007669"/>
    <property type="project" value="TreeGrafter"/>
</dbReference>
<dbReference type="GO" id="GO:0032153">
    <property type="term" value="C:cell division site"/>
    <property type="evidence" value="ECO:0007669"/>
    <property type="project" value="TreeGrafter"/>
</dbReference>
<dbReference type="AlphaFoldDB" id="A0AAJ0FQ93"/>
<proteinExistence type="predicted"/>
<keyword evidence="1" id="KW-0472">Membrane</keyword>
<protein>
    <submittedName>
        <fullName evidence="2">Pali-domain-containing protein</fullName>
    </submittedName>
</protein>